<keyword evidence="3" id="KW-1185">Reference proteome</keyword>
<feature type="transmembrane region" description="Helical" evidence="1">
    <location>
        <begin position="194"/>
        <end position="213"/>
    </location>
</feature>
<dbReference type="KEGG" id="msf:IT882_06805"/>
<reference evidence="2 3" key="1">
    <citation type="submission" date="2020-11" db="EMBL/GenBank/DDBJ databases">
        <title>Amino acid is mineralized and recycled by bacteria in oceanic microbiome.</title>
        <authorList>
            <person name="Zheng L.Y."/>
        </authorList>
    </citation>
    <scope>NUCLEOTIDE SEQUENCE [LARGE SCALE GENOMIC DNA]</scope>
    <source>
        <strain evidence="2 3">A32-1</strain>
    </source>
</reference>
<feature type="transmembrane region" description="Helical" evidence="1">
    <location>
        <begin position="161"/>
        <end position="188"/>
    </location>
</feature>
<dbReference type="AlphaFoldDB" id="A0A7S8MYN0"/>
<feature type="transmembrane region" description="Helical" evidence="1">
    <location>
        <begin position="130"/>
        <end position="149"/>
    </location>
</feature>
<keyword evidence="1" id="KW-0812">Transmembrane</keyword>
<dbReference type="EMBL" id="CP064760">
    <property type="protein sequence ID" value="QPE05689.1"/>
    <property type="molecule type" value="Genomic_DNA"/>
</dbReference>
<feature type="transmembrane region" description="Helical" evidence="1">
    <location>
        <begin position="67"/>
        <end position="87"/>
    </location>
</feature>
<dbReference type="Pfam" id="PF18761">
    <property type="entry name" value="Heliorhodopsin"/>
    <property type="match status" value="1"/>
</dbReference>
<dbReference type="InterPro" id="IPR041113">
    <property type="entry name" value="Heliorhodopsin"/>
</dbReference>
<keyword evidence="1" id="KW-1133">Transmembrane helix</keyword>
<organism evidence="2 3">
    <name type="scientific">Microbacterium schleiferi</name>
    <dbReference type="NCBI Taxonomy" id="69362"/>
    <lineage>
        <taxon>Bacteria</taxon>
        <taxon>Bacillati</taxon>
        <taxon>Actinomycetota</taxon>
        <taxon>Actinomycetes</taxon>
        <taxon>Micrococcales</taxon>
        <taxon>Microbacteriaceae</taxon>
        <taxon>Microbacterium</taxon>
    </lineage>
</organism>
<keyword evidence="1" id="KW-0472">Membrane</keyword>
<protein>
    <submittedName>
        <fullName evidence="2">Uncharacterized protein</fullName>
    </submittedName>
</protein>
<gene>
    <name evidence="2" type="ORF">IT882_06805</name>
</gene>
<dbReference type="Proteomes" id="UP000594480">
    <property type="component" value="Chromosome"/>
</dbReference>
<feature type="transmembrane region" description="Helical" evidence="1">
    <location>
        <begin position="233"/>
        <end position="252"/>
    </location>
</feature>
<evidence type="ECO:0000313" key="3">
    <source>
        <dbReference type="Proteomes" id="UP000594480"/>
    </source>
</evidence>
<evidence type="ECO:0000313" key="2">
    <source>
        <dbReference type="EMBL" id="QPE05689.1"/>
    </source>
</evidence>
<dbReference type="RefSeq" id="WP_195693704.1">
    <property type="nucleotide sequence ID" value="NZ_CP064760.1"/>
</dbReference>
<evidence type="ECO:0000256" key="1">
    <source>
        <dbReference type="SAM" id="Phobius"/>
    </source>
</evidence>
<proteinExistence type="predicted"/>
<sequence>MPRADLAVAAAAVILAAVALVASSLQPGFAPLITLTLTPPGIAPTENDSGMLIVVTPTPVVLPGIRMGAAIATLLLFVAAMRLLLLVPAVRRRHATDAAADRHTWRWIEYSQLAGVGTFLVAQLNGITEVTSLVPIYALGAAGALFLIVHDHRAATGRFGGPAFALGSAVAIVPWGVIAFAQITTLIAGVEIAASVRVVTLLALVASASVWVVTGWRARRDPERTDGCRTDALLGAVLPLAPAGLVLSTLWVG</sequence>
<name>A0A7S8MYN0_9MICO</name>
<accession>A0A7S8MYN0</accession>